<proteinExistence type="predicted"/>
<dbReference type="Proteomes" id="UP000194641">
    <property type="component" value="Unassembled WGS sequence"/>
</dbReference>
<evidence type="ECO:0000259" key="1">
    <source>
        <dbReference type="Pfam" id="PF07411"/>
    </source>
</evidence>
<evidence type="ECO:0000313" key="3">
    <source>
        <dbReference type="Proteomes" id="UP000194641"/>
    </source>
</evidence>
<gene>
    <name evidence="2" type="ORF">HK17_08950</name>
</gene>
<dbReference type="PANTHER" id="PTHR40606:SF1">
    <property type="entry name" value="UPF0339 PROTEIN YEGP"/>
    <property type="match status" value="1"/>
</dbReference>
<name>A0A252ASH4_9PROT</name>
<reference evidence="3" key="1">
    <citation type="submission" date="2014-06" db="EMBL/GenBank/DDBJ databases">
        <authorList>
            <person name="Winans N.J."/>
            <person name="Newell P.D."/>
            <person name="Douglas A.E."/>
        </authorList>
    </citation>
    <scope>NUCLEOTIDE SEQUENCE [LARGE SCALE GENOMIC DNA]</scope>
</reference>
<dbReference type="RefSeq" id="WP_086659619.1">
    <property type="nucleotide sequence ID" value="NZ_JBJJWX010000029.1"/>
</dbReference>
<protein>
    <recommendedName>
        <fullName evidence="1">DUF1508 domain-containing protein</fullName>
    </recommendedName>
</protein>
<dbReference type="InterPro" id="IPR036913">
    <property type="entry name" value="YegP-like_sf"/>
</dbReference>
<feature type="domain" description="DUF1508" evidence="1">
    <location>
        <begin position="10"/>
        <end position="57"/>
    </location>
</feature>
<dbReference type="Gene3D" id="2.30.29.80">
    <property type="match status" value="1"/>
</dbReference>
<sequence length="113" mass="12189">MAGKFELYKDKAEEYRFRLKAGNGEIILVSEGYKQKASAENGIDSVKKNAPIEAHYEKKESASSKPMFNLKASNGQIIGTSELYNSTSARDAGIESVKNNAPTATIVDLTAAA</sequence>
<dbReference type="EMBL" id="JOPA01000025">
    <property type="protein sequence ID" value="OUI93007.1"/>
    <property type="molecule type" value="Genomic_DNA"/>
</dbReference>
<dbReference type="InterPro" id="IPR051141">
    <property type="entry name" value="UPF0339_domain"/>
</dbReference>
<dbReference type="AlphaFoldDB" id="A0A252ASH4"/>
<dbReference type="SUPFAM" id="SSF160113">
    <property type="entry name" value="YegP-like"/>
    <property type="match status" value="2"/>
</dbReference>
<dbReference type="InterPro" id="IPR010879">
    <property type="entry name" value="DUF1508"/>
</dbReference>
<dbReference type="Pfam" id="PF07411">
    <property type="entry name" value="DUF1508"/>
    <property type="match status" value="2"/>
</dbReference>
<dbReference type="PANTHER" id="PTHR40606">
    <property type="match status" value="1"/>
</dbReference>
<comment type="caution">
    <text evidence="2">The sequence shown here is derived from an EMBL/GenBank/DDBJ whole genome shotgun (WGS) entry which is preliminary data.</text>
</comment>
<feature type="domain" description="DUF1508" evidence="1">
    <location>
        <begin position="63"/>
        <end position="108"/>
    </location>
</feature>
<accession>A0A252ASH4</accession>
<evidence type="ECO:0000313" key="2">
    <source>
        <dbReference type="EMBL" id="OUI93007.1"/>
    </source>
</evidence>
<organism evidence="2 3">
    <name type="scientific">Acetobacter indonesiensis</name>
    <dbReference type="NCBI Taxonomy" id="104101"/>
    <lineage>
        <taxon>Bacteria</taxon>
        <taxon>Pseudomonadati</taxon>
        <taxon>Pseudomonadota</taxon>
        <taxon>Alphaproteobacteria</taxon>
        <taxon>Acetobacterales</taxon>
        <taxon>Acetobacteraceae</taxon>
        <taxon>Acetobacter</taxon>
    </lineage>
</organism>